<name>A0ACC5Q2B6_DOLFA</name>
<sequence>MPTSTFSNTTFISIPNSGASNPYPSIINVSGITGNLTKLTVTLTNLNHTWPGDIDVLLVSPTGANSILMSDAGGSDDINNVTLTFDATATSSLSGGGFGSGTYRPTNYYDGDYFPSPAPGGSYNADFSVFNGTNPNGQWRLYIFDGASGDVGNVAGGWFLSIETLESIINGDDSNNTLEGTIGDNTINGLGGNDTLSGGAGNDILNGGAGIDTLIGGTGDDIYIIDSTTDTITENANEGTDTIQSSVTLTLATNVENLTLTGTAAINGTGNELNNVITGNSANNTLNGGAGNDTLNGGAGNDTLNGEDGNDLLYGDVASYGASTLFNYNGNTYLLTTAGTWQQAQAQAQSLGGNLVTVNNQAEQDWLVSTFGGSELLWIGFTDEVTEGQFRWVSGETSTYTNWHFGEPNNAHGGEDYAMMNWNWAGIWNDDSGTGSLRGIIEIVGANDILNGGAGNDTLDGGAGIDTLIGGTGDDIYIIDSTTDTITENANEGTDTIQSSVTLTLATNVENLTLTGTAAINGTGNAGNNVITGNGANNTLNGGAGNDTLNGGAGTDTLIGGLGDDIYIVDSTTEIITENANEGTDTIQSSVTLTLATNVENLTLTGTAAINGTGNELNNVITGNSANNTLTGGAGNDTLDGGAGTDTLIGGLGDDIYIVDSTTEIITENANEGTDTIQSSVTLTLATNVENLTLTGTAAINGTGNAGNNVITGNSANNTLTGGAGNDTLNGEDGNDLLYGDVASYSGSTLFNYNGNTYLLTTAGTWQQAQAQAQSLGGNLVTVNNQAEQDWLVSTFGGSELLWIGFTDEVTEGQFRWASGETSTYTNWSPGEPNDANWVEDYVHMYSNGKWNDSGSAAILRGIVEIVGANDILNGGAGNDTLNGGAGIDTLIGGTGDDIYIIDSTTDIITENANEGTDIIQSSVTYSIAARTNIENLTLTGTAVINGTGNAANNVITGNIANNTLNGAAGNDTLDGGAGNDTLIGGTGNDIYIVDSTTDTITELANEGIDTIQSSVTYSIAARTNIENLTLTGTAVINGTGNAANNVITGNSANNTLNGAAGNDTLDGGAGTDALIGGTGNDIYIVDSTTDTITELASGGTDTTQSSVTLTLATNVENLTLTGTTAINGTGNAANNVITGNTANNILNGGAGNDTLIGGLGDDIYIVDSTTDTITENANEGIDTIQSSVTLTLATNFENLTLTGTTAINGTGNAANNVITGNTANNILDGGAGNDTLIGGLGDDIYIVDSTTEIITENANEGNEGIDTIQSSVTYTLATNVENLTLTGTTAINGTGNGDNNVITGNAGNNILDGSAGTDTLIGGLGDDIYYVDDSNDSITEDVAAGIDIVYTIIDYALSENIENLTLTGTATNGTGNELNNIITGNELNNVLDGSGGIDTLIGGLGDDSYVVDNTNDIITENANEGMDTVYTSINYALSGNIENLTLTGTATNGTGNELNNIITGNELNNVLDGSGGIDTLIGGLGDDNYVVDNTNDIITEYLEEGTDTIQSSVTYTLATNVENLTLTGTTAINGTGNAANNVITGNAANNILDGGSGNDTLIGGLGDDIYVVDSITDTITELASGGTDTIQSSVTLTIATNFENLTLTGTTAINGTGNAANNVITGNTANNILDGGLGTDTLIGGTGDDIYIINSTTDTITENVGEGTDTIQSSVTYTLATNVENLTLTGITAINGTGNADNNVITGNTANNILDGGSGNDTLIGGAGNDIYIVDSTTDTITENANEGTDTIQSSVTYTILAANVENLTLTGAAAINGTGNAANNVITGNGANNTLDGGAGNDILTGGLGKDTLTGGLGVDRFDYRTLANSALGIFDVITDFNATTGNDLFLVTTARSGFNNVTTPVATLDATGIAARLTNTVFAANFAAQFTFGTRTFVAINNATAGFSATTDAIIEVTGLTGTLALTNFTTTLV</sequence>
<accession>A0ACC5Q2B6</accession>
<dbReference type="EMBL" id="JADEWF010000021">
    <property type="protein sequence ID" value="MBE9218767.1"/>
    <property type="molecule type" value="Genomic_DNA"/>
</dbReference>
<gene>
    <name evidence="1" type="ORF">IQ222_08190</name>
</gene>
<proteinExistence type="predicted"/>
<dbReference type="Proteomes" id="UP000597867">
    <property type="component" value="Unassembled WGS sequence"/>
</dbReference>
<comment type="caution">
    <text evidence="1">The sequence shown here is derived from an EMBL/GenBank/DDBJ whole genome shotgun (WGS) entry which is preliminary data.</text>
</comment>
<keyword evidence="2" id="KW-1185">Reference proteome</keyword>
<evidence type="ECO:0000313" key="1">
    <source>
        <dbReference type="EMBL" id="MBE9218767.1"/>
    </source>
</evidence>
<evidence type="ECO:0000313" key="2">
    <source>
        <dbReference type="Proteomes" id="UP000597867"/>
    </source>
</evidence>
<organism evidence="1 2">
    <name type="scientific">Dolichospermum flos-aquae LEGE 04289</name>
    <dbReference type="NCBI Taxonomy" id="1828708"/>
    <lineage>
        <taxon>Bacteria</taxon>
        <taxon>Bacillati</taxon>
        <taxon>Cyanobacteriota</taxon>
        <taxon>Cyanophyceae</taxon>
        <taxon>Nostocales</taxon>
        <taxon>Aphanizomenonaceae</taxon>
        <taxon>Dolichospermum</taxon>
    </lineage>
</organism>
<protein>
    <submittedName>
        <fullName evidence="1">Proprotein convertase P-domain-containing protein</fullName>
    </submittedName>
</protein>
<reference evidence="1" key="1">
    <citation type="submission" date="2020-10" db="EMBL/GenBank/DDBJ databases">
        <authorList>
            <person name="Castelo-Branco R."/>
            <person name="Eusebio N."/>
            <person name="Adriana R."/>
            <person name="Vieira A."/>
            <person name="Brugerolle De Fraissinette N."/>
            <person name="Rezende De Castro R."/>
            <person name="Schneider M.P."/>
            <person name="Vasconcelos V."/>
            <person name="Leao P.N."/>
        </authorList>
    </citation>
    <scope>NUCLEOTIDE SEQUENCE</scope>
    <source>
        <strain evidence="1">LEGE 04289</strain>
    </source>
</reference>